<evidence type="ECO:0000256" key="6">
    <source>
        <dbReference type="ARBA" id="ARBA00022741"/>
    </source>
</evidence>
<dbReference type="GO" id="GO:0008053">
    <property type="term" value="P:mitochondrial fusion"/>
    <property type="evidence" value="ECO:0007669"/>
    <property type="project" value="TreeGrafter"/>
</dbReference>
<keyword evidence="8" id="KW-0378">Hydrolase</keyword>
<dbReference type="Pfam" id="PF19434">
    <property type="entry name" value="OPA1_C"/>
    <property type="match status" value="1"/>
</dbReference>
<dbReference type="PANTHER" id="PTHR11566">
    <property type="entry name" value="DYNAMIN"/>
    <property type="match status" value="1"/>
</dbReference>
<keyword evidence="11 19" id="KW-0175">Coiled coil</keyword>
<proteinExistence type="predicted"/>
<evidence type="ECO:0000256" key="14">
    <source>
        <dbReference type="ARBA" id="ARBA00023134"/>
    </source>
</evidence>
<accession>A0A914C9S6</accession>
<keyword evidence="13" id="KW-0496">Mitochondrion</keyword>
<evidence type="ECO:0000256" key="9">
    <source>
        <dbReference type="ARBA" id="ARBA00022946"/>
    </source>
</evidence>
<dbReference type="GO" id="GO:0006915">
    <property type="term" value="P:apoptotic process"/>
    <property type="evidence" value="ECO:0007669"/>
    <property type="project" value="UniProtKB-KW"/>
</dbReference>
<evidence type="ECO:0000256" key="10">
    <source>
        <dbReference type="ARBA" id="ARBA00022989"/>
    </source>
</evidence>
<dbReference type="CDD" id="cd08771">
    <property type="entry name" value="DLP_1"/>
    <property type="match status" value="1"/>
</dbReference>
<evidence type="ECO:0000256" key="3">
    <source>
        <dbReference type="ARBA" id="ARBA00011980"/>
    </source>
</evidence>
<evidence type="ECO:0000256" key="17">
    <source>
        <dbReference type="ARBA" id="ARBA00044791"/>
    </source>
</evidence>
<keyword evidence="4" id="KW-0812">Transmembrane</keyword>
<dbReference type="InterPro" id="IPR001401">
    <property type="entry name" value="Dynamin_GTPase"/>
</dbReference>
<evidence type="ECO:0000256" key="7">
    <source>
        <dbReference type="ARBA" id="ARBA00022792"/>
    </source>
</evidence>
<name>A0A914C9S6_9BILA</name>
<dbReference type="GO" id="GO:0008289">
    <property type="term" value="F:lipid binding"/>
    <property type="evidence" value="ECO:0007669"/>
    <property type="project" value="UniProtKB-KW"/>
</dbReference>
<evidence type="ECO:0000256" key="8">
    <source>
        <dbReference type="ARBA" id="ARBA00022801"/>
    </source>
</evidence>
<keyword evidence="12" id="KW-0446">Lipid-binding</keyword>
<dbReference type="InterPro" id="IPR045063">
    <property type="entry name" value="Dynamin_N"/>
</dbReference>
<dbReference type="PANTHER" id="PTHR11566:SF67">
    <property type="entry name" value="DYNAMIN-LIKE 120 KDA PROTEIN, MITOCHONDRIAL"/>
    <property type="match status" value="1"/>
</dbReference>
<feature type="domain" description="Dynamin-type G" evidence="20">
    <location>
        <begin position="218"/>
        <end position="494"/>
    </location>
</feature>
<reference evidence="22" key="1">
    <citation type="submission" date="2022-11" db="UniProtKB">
        <authorList>
            <consortium name="WormBaseParasite"/>
        </authorList>
    </citation>
    <scope>IDENTIFICATION</scope>
</reference>
<dbReference type="GO" id="GO:0005758">
    <property type="term" value="C:mitochondrial intermembrane space"/>
    <property type="evidence" value="ECO:0007669"/>
    <property type="project" value="UniProtKB-SubCell"/>
</dbReference>
<keyword evidence="7" id="KW-0999">Mitochondrion inner membrane</keyword>
<dbReference type="PRINTS" id="PR00195">
    <property type="entry name" value="DYNAMIN"/>
</dbReference>
<protein>
    <recommendedName>
        <fullName evidence="17">Dynamin-like GTPase OPA1, mitochondrial</fullName>
        <ecNumber evidence="3">3.6.5.5</ecNumber>
    </recommendedName>
</protein>
<dbReference type="WBParaSite" id="ACRNAN_Path_681.g2543.t1">
    <property type="protein sequence ID" value="ACRNAN_Path_681.g2543.t1"/>
    <property type="gene ID" value="ACRNAN_Path_681.g2543"/>
</dbReference>
<dbReference type="GO" id="GO:0000266">
    <property type="term" value="P:mitochondrial fission"/>
    <property type="evidence" value="ECO:0007669"/>
    <property type="project" value="TreeGrafter"/>
</dbReference>
<dbReference type="InterPro" id="IPR030381">
    <property type="entry name" value="G_DYNAMIN_dom"/>
</dbReference>
<dbReference type="GO" id="GO:0005874">
    <property type="term" value="C:microtubule"/>
    <property type="evidence" value="ECO:0007669"/>
    <property type="project" value="TreeGrafter"/>
</dbReference>
<evidence type="ECO:0000256" key="12">
    <source>
        <dbReference type="ARBA" id="ARBA00023121"/>
    </source>
</evidence>
<organism evidence="21 22">
    <name type="scientific">Acrobeloides nanus</name>
    <dbReference type="NCBI Taxonomy" id="290746"/>
    <lineage>
        <taxon>Eukaryota</taxon>
        <taxon>Metazoa</taxon>
        <taxon>Ecdysozoa</taxon>
        <taxon>Nematoda</taxon>
        <taxon>Chromadorea</taxon>
        <taxon>Rhabditida</taxon>
        <taxon>Tylenchina</taxon>
        <taxon>Cephalobomorpha</taxon>
        <taxon>Cephaloboidea</taxon>
        <taxon>Cephalobidae</taxon>
        <taxon>Acrobeloides</taxon>
    </lineage>
</organism>
<comment type="subcellular location">
    <subcellularLocation>
        <location evidence="1">Mitochondrion inner membrane</location>
        <topology evidence="1">Single-pass membrane protein</topology>
    </subcellularLocation>
    <subcellularLocation>
        <location evidence="2">Mitochondrion intermembrane space</location>
    </subcellularLocation>
</comment>
<dbReference type="Pfam" id="PF00350">
    <property type="entry name" value="Dynamin_N"/>
    <property type="match status" value="1"/>
</dbReference>
<evidence type="ECO:0000256" key="13">
    <source>
        <dbReference type="ARBA" id="ARBA00023128"/>
    </source>
</evidence>
<sequence length="896" mass="103513">MFVSVILRHALKLRYWVAGGAIGGGVAASDWYTEWKKSLPDLPQLPEWAKYDGSPFVKIAEHYDTLKEKWAKDDHPVNEWKRRLKEIRENWIRDMEKSKGSSELLPVEDSASLQAPESISILSKFSSPFSSSSKQKDVSEMSETERIQKLQDEMLKTQMQYQRELERLEKENKALKQRLLLKDSGAQKRLKKIKHSLIDLYSEMLDLLNEYDASYNTADNLPRVVVVGDQSAGKTSVLEMIAQARIFPRGSGEMMTRAPVKVTLSEGPYHVAQFRDSNREFDLTKEEDLRQLRNEIELRMRNSVAGGKTVSNEVISLTVKGPNLPRMVLVDLPGVISTVTTEMATETKDDIVKMCRQYMENPNAIILCIQDGSVDAERSNVTDLVSSMDPSGQRTILVLTKVDLAEQNMSNPDRIKKILEGKLFPMKAIGYFGVVTGKGTSQDSIDDILKYEEEFFGNSKLFRDGVLKPSQMTTRNMSLAVSECFWRMVRDSIEAQADAFRATRFNLETEWKNTFPRIRELDRDELFDKARGEILDEIVNLSLVSPEEWEELLRKNLWSGVAQHVFDQILIPASSVENASSFNTLIDIKLKHWADKELALKSIHVGWETLSQVFRKQLEAGNQSKALDSILDNLKEAIVEASLKEHHWDNKALDYLHVIQLNAMEDRIISDKRAWDQACQFMATTVEERLTDVRKYLHESRGPSFFARWFKWQSSTHEHNVNAAIQQELAVILNENPEHKQSLLDDDLTVIRRNLESKGVSEFTTESIRQQWRMIYREHFLKRMLQASRDCQGFYQNYKQGFNECDLDCLSVSLFHRVGKMIDLTCNALRQQITNTEQRRLEKEVKDVLDEWSQDAEKKKQYLTGRRVELAEELKQVRYIQEKLEEFMVQLHQEKS</sequence>
<evidence type="ECO:0000256" key="1">
    <source>
        <dbReference type="ARBA" id="ARBA00004434"/>
    </source>
</evidence>
<evidence type="ECO:0000256" key="2">
    <source>
        <dbReference type="ARBA" id="ARBA00004569"/>
    </source>
</evidence>
<evidence type="ECO:0000256" key="11">
    <source>
        <dbReference type="ARBA" id="ARBA00023054"/>
    </source>
</evidence>
<dbReference type="GO" id="GO:0048312">
    <property type="term" value="P:intracellular distribution of mitochondria"/>
    <property type="evidence" value="ECO:0007669"/>
    <property type="project" value="TreeGrafter"/>
</dbReference>
<dbReference type="GO" id="GO:0016559">
    <property type="term" value="P:peroxisome fission"/>
    <property type="evidence" value="ECO:0007669"/>
    <property type="project" value="TreeGrafter"/>
</dbReference>
<keyword evidence="10" id="KW-1133">Transmembrane helix</keyword>
<dbReference type="GO" id="GO:0005525">
    <property type="term" value="F:GTP binding"/>
    <property type="evidence" value="ECO:0007669"/>
    <property type="project" value="UniProtKB-KW"/>
</dbReference>
<evidence type="ECO:0000256" key="5">
    <source>
        <dbReference type="ARBA" id="ARBA00022703"/>
    </source>
</evidence>
<evidence type="ECO:0000259" key="20">
    <source>
        <dbReference type="PROSITE" id="PS51718"/>
    </source>
</evidence>
<evidence type="ECO:0000313" key="21">
    <source>
        <dbReference type="Proteomes" id="UP000887540"/>
    </source>
</evidence>
<evidence type="ECO:0000256" key="15">
    <source>
        <dbReference type="ARBA" id="ARBA00023136"/>
    </source>
</evidence>
<dbReference type="GO" id="GO:0006897">
    <property type="term" value="P:endocytosis"/>
    <property type="evidence" value="ECO:0007669"/>
    <property type="project" value="TreeGrafter"/>
</dbReference>
<dbReference type="GO" id="GO:0005743">
    <property type="term" value="C:mitochondrial inner membrane"/>
    <property type="evidence" value="ECO:0007669"/>
    <property type="project" value="UniProtKB-SubCell"/>
</dbReference>
<dbReference type="GO" id="GO:0008017">
    <property type="term" value="F:microtubule binding"/>
    <property type="evidence" value="ECO:0007669"/>
    <property type="project" value="TreeGrafter"/>
</dbReference>
<keyword evidence="16" id="KW-1015">Disulfide bond</keyword>
<dbReference type="EC" id="3.6.5.5" evidence="3"/>
<evidence type="ECO:0000313" key="22">
    <source>
        <dbReference type="WBParaSite" id="ACRNAN_Path_681.g2543.t1"/>
    </source>
</evidence>
<feature type="coiled-coil region" evidence="19">
    <location>
        <begin position="147"/>
        <end position="178"/>
    </location>
</feature>
<dbReference type="SMART" id="SM00053">
    <property type="entry name" value="DYNc"/>
    <property type="match status" value="1"/>
</dbReference>
<evidence type="ECO:0000256" key="19">
    <source>
        <dbReference type="SAM" id="Coils"/>
    </source>
</evidence>
<keyword evidence="21" id="KW-1185">Reference proteome</keyword>
<dbReference type="FunFam" id="3.40.50.300:FF:000171">
    <property type="entry name" value="Dynamin-like 120 kDa protein, mitochondrial"/>
    <property type="match status" value="1"/>
</dbReference>
<evidence type="ECO:0000256" key="18">
    <source>
        <dbReference type="ARBA" id="ARBA00048040"/>
    </source>
</evidence>
<keyword evidence="9" id="KW-0809">Transit peptide</keyword>
<dbReference type="Gene3D" id="3.40.50.300">
    <property type="entry name" value="P-loop containing nucleotide triphosphate hydrolases"/>
    <property type="match status" value="1"/>
</dbReference>
<dbReference type="AlphaFoldDB" id="A0A914C9S6"/>
<keyword evidence="14" id="KW-0342">GTP-binding</keyword>
<keyword evidence="15" id="KW-0472">Membrane</keyword>
<dbReference type="InterPro" id="IPR022812">
    <property type="entry name" value="Dynamin"/>
</dbReference>
<evidence type="ECO:0000256" key="4">
    <source>
        <dbReference type="ARBA" id="ARBA00022692"/>
    </source>
</evidence>
<dbReference type="InterPro" id="IPR045817">
    <property type="entry name" value="OPA1_C"/>
</dbReference>
<dbReference type="SUPFAM" id="SSF52540">
    <property type="entry name" value="P-loop containing nucleoside triphosphate hydrolases"/>
    <property type="match status" value="1"/>
</dbReference>
<comment type="catalytic activity">
    <reaction evidence="18">
        <text>GTP + H2O = GDP + phosphate + H(+)</text>
        <dbReference type="Rhea" id="RHEA:19669"/>
        <dbReference type="ChEBI" id="CHEBI:15377"/>
        <dbReference type="ChEBI" id="CHEBI:15378"/>
        <dbReference type="ChEBI" id="CHEBI:37565"/>
        <dbReference type="ChEBI" id="CHEBI:43474"/>
        <dbReference type="ChEBI" id="CHEBI:58189"/>
        <dbReference type="EC" id="3.6.5.5"/>
    </reaction>
</comment>
<keyword evidence="5" id="KW-0053">Apoptosis</keyword>
<dbReference type="GO" id="GO:0003924">
    <property type="term" value="F:GTPase activity"/>
    <property type="evidence" value="ECO:0007669"/>
    <property type="project" value="InterPro"/>
</dbReference>
<dbReference type="Proteomes" id="UP000887540">
    <property type="component" value="Unplaced"/>
</dbReference>
<keyword evidence="6" id="KW-0547">Nucleotide-binding</keyword>
<dbReference type="InterPro" id="IPR027417">
    <property type="entry name" value="P-loop_NTPase"/>
</dbReference>
<evidence type="ECO:0000256" key="16">
    <source>
        <dbReference type="ARBA" id="ARBA00023157"/>
    </source>
</evidence>
<dbReference type="PROSITE" id="PS51718">
    <property type="entry name" value="G_DYNAMIN_2"/>
    <property type="match status" value="1"/>
</dbReference>